<evidence type="ECO:0000256" key="16">
    <source>
        <dbReference type="PIRSR" id="PIRSR002551-3"/>
    </source>
</evidence>
<feature type="signal peptide" evidence="18">
    <location>
        <begin position="1"/>
        <end position="23"/>
    </location>
</feature>
<dbReference type="GeneID" id="105309090"/>
<evidence type="ECO:0000256" key="11">
    <source>
        <dbReference type="ARBA" id="ARBA00023004"/>
    </source>
</evidence>
<feature type="disulfide bond" evidence="14">
    <location>
        <begin position="151"/>
        <end position="156"/>
    </location>
</feature>
<dbReference type="GO" id="GO:0046872">
    <property type="term" value="F:metal ion binding"/>
    <property type="evidence" value="ECO:0007669"/>
    <property type="project" value="UniProtKB-KW"/>
</dbReference>
<dbReference type="Pfam" id="PF00045">
    <property type="entry name" value="Hemopexin"/>
    <property type="match status" value="5"/>
</dbReference>
<dbReference type="InterPro" id="IPR018487">
    <property type="entry name" value="Hemopexin-like_repeat"/>
</dbReference>
<evidence type="ECO:0000256" key="13">
    <source>
        <dbReference type="ARBA" id="ARBA00023180"/>
    </source>
</evidence>
<dbReference type="GO" id="GO:0015232">
    <property type="term" value="F:heme transmembrane transporter activity"/>
    <property type="evidence" value="ECO:0007669"/>
    <property type="project" value="InterPro"/>
</dbReference>
<dbReference type="InterPro" id="IPR018486">
    <property type="entry name" value="Hemopexin_CS"/>
</dbReference>
<dbReference type="CTD" id="3263"/>
<dbReference type="PROSITE" id="PS51642">
    <property type="entry name" value="HEMOPEXIN_2"/>
    <property type="match status" value="6"/>
</dbReference>
<comment type="function">
    <text evidence="1">Binds heme and transports it to the liver for breakdown and iron recovery, after which the free hemopexin returns to the circulation.</text>
</comment>
<dbReference type="InterPro" id="IPR016358">
    <property type="entry name" value="Hemopexin"/>
</dbReference>
<evidence type="ECO:0000313" key="19">
    <source>
        <dbReference type="Proteomes" id="UP000515202"/>
    </source>
</evidence>
<keyword evidence="5" id="KW-0813">Transport</keyword>
<organism evidence="19 20">
    <name type="scientific">Pteropus vampyrus</name>
    <name type="common">Large flying fox</name>
    <dbReference type="NCBI Taxonomy" id="132908"/>
    <lineage>
        <taxon>Eukaryota</taxon>
        <taxon>Metazoa</taxon>
        <taxon>Chordata</taxon>
        <taxon>Craniata</taxon>
        <taxon>Vertebrata</taxon>
        <taxon>Euteleostomi</taxon>
        <taxon>Mammalia</taxon>
        <taxon>Eutheria</taxon>
        <taxon>Laurasiatheria</taxon>
        <taxon>Chiroptera</taxon>
        <taxon>Yinpterochiroptera</taxon>
        <taxon>Pteropodoidea</taxon>
        <taxon>Pteropodidae</taxon>
        <taxon>Pteropodinae</taxon>
        <taxon>Pteropus</taxon>
    </lineage>
</organism>
<dbReference type="Proteomes" id="UP000515202">
    <property type="component" value="Unplaced"/>
</dbReference>
<dbReference type="AlphaFoldDB" id="A0A6P3RNX4"/>
<dbReference type="InterPro" id="IPR036375">
    <property type="entry name" value="Hemopexin-like_dom_sf"/>
</dbReference>
<evidence type="ECO:0000256" key="6">
    <source>
        <dbReference type="ARBA" id="ARBA00022525"/>
    </source>
</evidence>
<feature type="disulfide bond" evidence="14">
    <location>
        <begin position="190"/>
        <end position="202"/>
    </location>
</feature>
<feature type="binding site" description="axial binding residue" evidence="15">
    <location>
        <position position="238"/>
    </location>
    <ligand>
        <name>heme</name>
        <dbReference type="ChEBI" id="CHEBI:30413"/>
        <label>2</label>
    </ligand>
    <ligandPart>
        <name>Fe</name>
        <dbReference type="ChEBI" id="CHEBI:18248"/>
    </ligandPart>
</feature>
<gene>
    <name evidence="20" type="primary">HPX</name>
</gene>
<evidence type="ECO:0000256" key="5">
    <source>
        <dbReference type="ARBA" id="ARBA00022448"/>
    </source>
</evidence>
<evidence type="ECO:0000256" key="9">
    <source>
        <dbReference type="ARBA" id="ARBA00022729"/>
    </source>
</evidence>
<feature type="repeat" description="Hemopexin" evidence="17">
    <location>
        <begin position="261"/>
        <end position="306"/>
    </location>
</feature>
<evidence type="ECO:0000313" key="20">
    <source>
        <dbReference type="RefSeq" id="XP_011383482.1"/>
    </source>
</evidence>
<dbReference type="GO" id="GO:0006879">
    <property type="term" value="P:intracellular iron ion homeostasis"/>
    <property type="evidence" value="ECO:0007669"/>
    <property type="project" value="InterPro"/>
</dbReference>
<keyword evidence="11 15" id="KW-0408">Iron</keyword>
<feature type="disulfide bond" evidence="14">
    <location>
        <begin position="52"/>
        <end position="233"/>
    </location>
</feature>
<feature type="binding site" description="axial binding residue" evidence="15">
    <location>
        <position position="295"/>
    </location>
    <ligand>
        <name>heme</name>
        <dbReference type="ChEBI" id="CHEBI:30413"/>
        <label>2</label>
    </ligand>
    <ligandPart>
        <name>Fe</name>
        <dbReference type="ChEBI" id="CHEBI:18248"/>
    </ligandPart>
</feature>
<evidence type="ECO:0000256" key="18">
    <source>
        <dbReference type="SAM" id="SignalP"/>
    </source>
</evidence>
<feature type="repeat" description="Hemopexin" evidence="17">
    <location>
        <begin position="187"/>
        <end position="233"/>
    </location>
</feature>
<dbReference type="SUPFAM" id="SSF50923">
    <property type="entry name" value="Hemopexin-like domain"/>
    <property type="match status" value="2"/>
</dbReference>
<dbReference type="RefSeq" id="XP_011383482.1">
    <property type="nucleotide sequence ID" value="XM_011385180.1"/>
</dbReference>
<dbReference type="InterPro" id="IPR051298">
    <property type="entry name" value="Heme_transport/Cell_adhesion"/>
</dbReference>
<dbReference type="OrthoDB" id="8953614at2759"/>
<evidence type="ECO:0000256" key="4">
    <source>
        <dbReference type="ARBA" id="ARBA00013632"/>
    </source>
</evidence>
<reference evidence="20" key="1">
    <citation type="submission" date="2025-08" db="UniProtKB">
        <authorList>
            <consortium name="RefSeq"/>
        </authorList>
    </citation>
    <scope>IDENTIFICATION</scope>
    <source>
        <tissue evidence="20">Kidney</tissue>
    </source>
</reference>
<evidence type="ECO:0000256" key="17">
    <source>
        <dbReference type="PROSITE-ProRule" id="PRU01011"/>
    </source>
</evidence>
<evidence type="ECO:0000256" key="2">
    <source>
        <dbReference type="ARBA" id="ARBA00004613"/>
    </source>
</evidence>
<evidence type="ECO:0000256" key="10">
    <source>
        <dbReference type="ARBA" id="ARBA00022737"/>
    </source>
</evidence>
<feature type="chain" id="PRO_5027684885" description="Hemopexin" evidence="18">
    <location>
        <begin position="24"/>
        <end position="464"/>
    </location>
</feature>
<feature type="binding site" description="axial binding residue" evidence="15">
    <location>
        <position position="152"/>
    </location>
    <ligand>
        <name>heme</name>
        <dbReference type="ChEBI" id="CHEBI:30413"/>
        <label>1</label>
    </ligand>
    <ligandPart>
        <name>Fe</name>
        <dbReference type="ChEBI" id="CHEBI:18248"/>
    </ligandPart>
</feature>
<comment type="similarity">
    <text evidence="3">Belongs to the hemopexin family.</text>
</comment>
<dbReference type="GO" id="GO:0005615">
    <property type="term" value="C:extracellular space"/>
    <property type="evidence" value="ECO:0007669"/>
    <property type="project" value="TreeGrafter"/>
</dbReference>
<evidence type="ECO:0000256" key="14">
    <source>
        <dbReference type="PIRSR" id="PIRSR002551-1"/>
    </source>
</evidence>
<dbReference type="FunFam" id="2.110.10.10:FF:000009">
    <property type="entry name" value="Hemopexin"/>
    <property type="match status" value="1"/>
</dbReference>
<sequence>MARALGALVVLGLLGLCWSLALAKPVHPASASGNGAEDGTRIKLDPDMLQFCSDGLNFDATTLDENGTMLFFKGEFVWKIHHWARKSISERWKNFTGSVDAAFRLGHDSVFLIKGDKVWVYPHEKKEKGYPKLLQDEFPGIPSPLDAAVECHRGECQEEGILFFQGNRTWFWDLATRTKKERFWPAVRNCSSAIQWLSRYYCFRGNQFLRFNPVTGEVLPRYPLDIRDYFLPCPGRGHGHRNRTGHGNGTQHVPGYGRCSPDLVLSALLSDNHGATYAFSGSYYWRLDTSRDGWHSWSIVQQWPKGPSTVDAAFSWDDKLYLVQGTQVYIFLTKGGYTLVNGYPKQLEKEFGSPQGISLEAVDAAFICPGSSRLHIMAGRRLWWLDLKLGAQAIWTELPWPHEKVDGALCTEKSLGPNSCSANGLGLYLVSGPNLYCYSDVEKLSAAKALPQAQRMNSLLGCSH</sequence>
<dbReference type="PROSITE" id="PS00024">
    <property type="entry name" value="HEMOPEXIN"/>
    <property type="match status" value="1"/>
</dbReference>
<evidence type="ECO:0000256" key="1">
    <source>
        <dbReference type="ARBA" id="ARBA00002031"/>
    </source>
</evidence>
<accession>A0A6P3RNX4</accession>
<keyword evidence="10" id="KW-0677">Repeat</keyword>
<feature type="repeat" description="Hemopexin" evidence="17">
    <location>
        <begin position="142"/>
        <end position="186"/>
    </location>
</feature>
<feature type="repeat" description="Hemopexin" evidence="17">
    <location>
        <begin position="96"/>
        <end position="141"/>
    </location>
</feature>
<dbReference type="PANTHER" id="PTHR22917">
    <property type="entry name" value="HEMOPEXIN DOMAIN-CONTAINING PROTEIN"/>
    <property type="match status" value="1"/>
</dbReference>
<dbReference type="FunFam" id="2.110.10.10:FF:000013">
    <property type="entry name" value="Hemopexin"/>
    <property type="match status" value="1"/>
</dbReference>
<dbReference type="InterPro" id="IPR000585">
    <property type="entry name" value="Hemopexin-like_dom"/>
</dbReference>
<feature type="repeat" description="Hemopexin" evidence="17">
    <location>
        <begin position="307"/>
        <end position="354"/>
    </location>
</feature>
<dbReference type="PANTHER" id="PTHR22917:SF9">
    <property type="entry name" value="HEMOPEXIN"/>
    <property type="match status" value="1"/>
</dbReference>
<dbReference type="GlyCosmos" id="A0A6P3RNX4">
    <property type="glycosylation" value="1 site, No reported glycans"/>
</dbReference>
<feature type="glycosylation site" description="N-linked (GlcNAc...) asparagine" evidence="16">
    <location>
        <position position="189"/>
    </location>
</feature>
<dbReference type="Gene3D" id="2.110.10.10">
    <property type="entry name" value="Hemopexin-like domain"/>
    <property type="match status" value="2"/>
</dbReference>
<comment type="subcellular location">
    <subcellularLocation>
        <location evidence="2">Secreted</location>
    </subcellularLocation>
</comment>
<keyword evidence="13" id="KW-0325">Glycoprotein</keyword>
<keyword evidence="9 18" id="KW-0732">Signal</keyword>
<name>A0A6P3RNX4_PTEVA</name>
<keyword evidence="8 15" id="KW-0479">Metal-binding</keyword>
<feature type="disulfide bond" evidence="14">
    <location>
        <begin position="368"/>
        <end position="410"/>
    </location>
</feature>
<keyword evidence="19" id="KW-1185">Reference proteome</keyword>
<evidence type="ECO:0000256" key="3">
    <source>
        <dbReference type="ARBA" id="ARBA00011072"/>
    </source>
</evidence>
<proteinExistence type="inferred from homology"/>
<keyword evidence="12 14" id="KW-1015">Disulfide bond</keyword>
<dbReference type="CDD" id="cd00094">
    <property type="entry name" value="HX"/>
    <property type="match status" value="2"/>
</dbReference>
<keyword evidence="6" id="KW-0964">Secreted</keyword>
<dbReference type="SMART" id="SM00120">
    <property type="entry name" value="HX"/>
    <property type="match status" value="5"/>
</dbReference>
<feature type="binding site" description="axial binding residue" evidence="15">
    <location>
        <position position="81"/>
    </location>
    <ligand>
        <name>heme</name>
        <dbReference type="ChEBI" id="CHEBI:30413"/>
        <label>1</label>
    </ligand>
    <ligandPart>
        <name>Fe</name>
        <dbReference type="ChEBI" id="CHEBI:18248"/>
    </ligandPart>
</feature>
<protein>
    <recommendedName>
        <fullName evidence="4">Hemopexin</fullName>
    </recommendedName>
</protein>
<evidence type="ECO:0000256" key="7">
    <source>
        <dbReference type="ARBA" id="ARBA00022617"/>
    </source>
</evidence>
<dbReference type="KEGG" id="pvp:105309090"/>
<keyword evidence="7 15" id="KW-0349">Heme</keyword>
<evidence type="ECO:0000256" key="12">
    <source>
        <dbReference type="ARBA" id="ARBA00023157"/>
    </source>
</evidence>
<evidence type="ECO:0000256" key="15">
    <source>
        <dbReference type="PIRSR" id="PIRSR002551-2"/>
    </source>
</evidence>
<feature type="repeat" description="Hemopexin" evidence="17">
    <location>
        <begin position="55"/>
        <end position="95"/>
    </location>
</feature>
<evidence type="ECO:0000256" key="8">
    <source>
        <dbReference type="ARBA" id="ARBA00022723"/>
    </source>
</evidence>
<dbReference type="PIRSF" id="PIRSF002551">
    <property type="entry name" value="Hemopexin_chordata"/>
    <property type="match status" value="1"/>
</dbReference>